<protein>
    <recommendedName>
        <fullName evidence="2">Biotin transporter</fullName>
    </recommendedName>
</protein>
<dbReference type="RefSeq" id="WP_344713137.1">
    <property type="nucleotide sequence ID" value="NZ_BAAAWH010000001.1"/>
</dbReference>
<feature type="transmembrane region" description="Helical" evidence="3">
    <location>
        <begin position="50"/>
        <end position="68"/>
    </location>
</feature>
<dbReference type="Gene3D" id="1.10.1760.20">
    <property type="match status" value="1"/>
</dbReference>
<comment type="similarity">
    <text evidence="1 2">Belongs to the BioY family.</text>
</comment>
<evidence type="ECO:0000256" key="2">
    <source>
        <dbReference type="PIRNR" id="PIRNR016661"/>
    </source>
</evidence>
<dbReference type="PIRSF" id="PIRSF016661">
    <property type="entry name" value="BioY"/>
    <property type="match status" value="1"/>
</dbReference>
<comment type="subcellular location">
    <subcellularLocation>
        <location evidence="2">Cell membrane</location>
        <topology evidence="2">Multi-pass membrane protein</topology>
    </subcellularLocation>
</comment>
<gene>
    <name evidence="4" type="ORF">ACFFPJ_10970</name>
</gene>
<feature type="transmembrane region" description="Helical" evidence="3">
    <location>
        <begin position="174"/>
        <end position="205"/>
    </location>
</feature>
<keyword evidence="2 3" id="KW-0472">Membrane</keyword>
<evidence type="ECO:0000313" key="5">
    <source>
        <dbReference type="Proteomes" id="UP001589611"/>
    </source>
</evidence>
<dbReference type="Pfam" id="PF02632">
    <property type="entry name" value="BioY"/>
    <property type="match status" value="1"/>
</dbReference>
<dbReference type="EMBL" id="JBHMBE010000003">
    <property type="protein sequence ID" value="MFB9646321.1"/>
    <property type="molecule type" value="Genomic_DNA"/>
</dbReference>
<keyword evidence="2" id="KW-0813">Transport</keyword>
<feature type="transmembrane region" description="Helical" evidence="3">
    <location>
        <begin position="105"/>
        <end position="123"/>
    </location>
</feature>
<feature type="transmembrane region" description="Helical" evidence="3">
    <location>
        <begin position="135"/>
        <end position="154"/>
    </location>
</feature>
<evidence type="ECO:0000313" key="4">
    <source>
        <dbReference type="EMBL" id="MFB9646321.1"/>
    </source>
</evidence>
<feature type="transmembrane region" description="Helical" evidence="3">
    <location>
        <begin position="23"/>
        <end position="44"/>
    </location>
</feature>
<feature type="transmembrane region" description="Helical" evidence="3">
    <location>
        <begin position="75"/>
        <end position="93"/>
    </location>
</feature>
<accession>A0ABV5T3S6</accession>
<evidence type="ECO:0000256" key="1">
    <source>
        <dbReference type="ARBA" id="ARBA00010692"/>
    </source>
</evidence>
<keyword evidence="3" id="KW-0812">Transmembrane</keyword>
<dbReference type="PANTHER" id="PTHR34295">
    <property type="entry name" value="BIOTIN TRANSPORTER BIOY"/>
    <property type="match status" value="1"/>
</dbReference>
<comment type="caution">
    <text evidence="4">The sequence shown here is derived from an EMBL/GenBank/DDBJ whole genome shotgun (WGS) entry which is preliminary data.</text>
</comment>
<keyword evidence="5" id="KW-1185">Reference proteome</keyword>
<name>A0ABV5T3S6_9MICO</name>
<keyword evidence="3" id="KW-1133">Transmembrane helix</keyword>
<organism evidence="4 5">
    <name type="scientific">Microbacterium terregens</name>
    <dbReference type="NCBI Taxonomy" id="69363"/>
    <lineage>
        <taxon>Bacteria</taxon>
        <taxon>Bacillati</taxon>
        <taxon>Actinomycetota</taxon>
        <taxon>Actinomycetes</taxon>
        <taxon>Micrococcales</taxon>
        <taxon>Microbacteriaceae</taxon>
        <taxon>Microbacterium</taxon>
    </lineage>
</organism>
<proteinExistence type="inferred from homology"/>
<dbReference type="Proteomes" id="UP001589611">
    <property type="component" value="Unassembled WGS sequence"/>
</dbReference>
<dbReference type="PANTHER" id="PTHR34295:SF1">
    <property type="entry name" value="BIOTIN TRANSPORTER BIOY"/>
    <property type="match status" value="1"/>
</dbReference>
<sequence length="217" mass="22513">MSLSAATHHRVLADVVMPSRTRALALATDATLVLAGTALVAGAAQLTIPFWPVPLTAQTFAVLVVGTALGPLRGVLSMILYLVLGVIGLPIFSQGTSGSLFSLTSGGYIVGFIAAAGVVGWLARRAWDRRIVGMFVAFLAGSAVIYAFGLPWLYVSLSNLGPAVWQDTMGYQTLIGATLGAGFLPFILGDVVKALFAAALVPLAWKGVTALDARKRG</sequence>
<dbReference type="InterPro" id="IPR003784">
    <property type="entry name" value="BioY"/>
</dbReference>
<reference evidence="4 5" key="1">
    <citation type="submission" date="2024-09" db="EMBL/GenBank/DDBJ databases">
        <authorList>
            <person name="Sun Q."/>
            <person name="Mori K."/>
        </authorList>
    </citation>
    <scope>NUCLEOTIDE SEQUENCE [LARGE SCALE GENOMIC DNA]</scope>
    <source>
        <strain evidence="4 5">JCM 1342</strain>
    </source>
</reference>
<keyword evidence="2" id="KW-1003">Cell membrane</keyword>
<evidence type="ECO:0000256" key="3">
    <source>
        <dbReference type="SAM" id="Phobius"/>
    </source>
</evidence>